<dbReference type="SUPFAM" id="SSF81665">
    <property type="entry name" value="Calcium ATPase, transmembrane domain M"/>
    <property type="match status" value="1"/>
</dbReference>
<evidence type="ECO:0000256" key="5">
    <source>
        <dbReference type="ARBA" id="ARBA00022840"/>
    </source>
</evidence>
<feature type="transmembrane region" description="Helical" evidence="10">
    <location>
        <begin position="377"/>
        <end position="398"/>
    </location>
</feature>
<dbReference type="InterPro" id="IPR008250">
    <property type="entry name" value="ATPase_P-typ_transduc_dom_A_sf"/>
</dbReference>
<proteinExistence type="predicted"/>
<feature type="compositionally biased region" description="Low complexity" evidence="9">
    <location>
        <begin position="20"/>
        <end position="31"/>
    </location>
</feature>
<dbReference type="InterPro" id="IPR001757">
    <property type="entry name" value="P_typ_ATPase"/>
</dbReference>
<evidence type="ECO:0000256" key="6">
    <source>
        <dbReference type="ARBA" id="ARBA00022842"/>
    </source>
</evidence>
<keyword evidence="8 10" id="KW-0472">Membrane</keyword>
<dbReference type="SUPFAM" id="SSF81653">
    <property type="entry name" value="Calcium ATPase, transduction domain A"/>
    <property type="match status" value="1"/>
</dbReference>
<dbReference type="InterPro" id="IPR023298">
    <property type="entry name" value="ATPase_P-typ_TM_dom_sf"/>
</dbReference>
<feature type="domain" description="P-type ATPase A" evidence="11">
    <location>
        <begin position="265"/>
        <end position="351"/>
    </location>
</feature>
<dbReference type="GeneID" id="42004533"/>
<dbReference type="Pfam" id="PF00122">
    <property type="entry name" value="E1-E2_ATPase"/>
    <property type="match status" value="1"/>
</dbReference>
<dbReference type="Gene3D" id="3.40.50.1000">
    <property type="entry name" value="HAD superfamily/HAD-like"/>
    <property type="match status" value="1"/>
</dbReference>
<evidence type="ECO:0000256" key="3">
    <source>
        <dbReference type="ARBA" id="ARBA00022723"/>
    </source>
</evidence>
<dbReference type="Gene3D" id="2.70.150.10">
    <property type="entry name" value="Calcium-transporting ATPase, cytoplasmic transduction domain A"/>
    <property type="match status" value="1"/>
</dbReference>
<gene>
    <name evidence="14" type="ORF">SmJEL517_g03308</name>
</gene>
<dbReference type="OrthoDB" id="3352408at2759"/>
<feature type="region of interest" description="Disordered" evidence="9">
    <location>
        <begin position="1"/>
        <end position="37"/>
    </location>
</feature>
<keyword evidence="15" id="KW-1185">Reference proteome</keyword>
<feature type="domain" description="Cation-transporting P-type ATPase N-terminal" evidence="13">
    <location>
        <begin position="123"/>
        <end position="167"/>
    </location>
</feature>
<feature type="domain" description="Cation-transporting P-type ATPase C-terminal" evidence="12">
    <location>
        <begin position="687"/>
        <end position="730"/>
    </location>
</feature>
<dbReference type="PANTHER" id="PTHR24093">
    <property type="entry name" value="CATION TRANSPORTING ATPASE"/>
    <property type="match status" value="1"/>
</dbReference>
<evidence type="ECO:0008006" key="16">
    <source>
        <dbReference type="Google" id="ProtNLM"/>
    </source>
</evidence>
<evidence type="ECO:0000313" key="14">
    <source>
        <dbReference type="EMBL" id="TPX33845.1"/>
    </source>
</evidence>
<sequence>MDNPHEPQFDVLGGDGMDLSESSLPSHQPSSEPEKSNCAIKPYTWKVSVSQLETLFDDRQLTGLVNLGGLQGFAKALNTSLTVGLDHMELSRGDARATQRRRVDTLWKKVRGKYTAKLPIPQSFATRRAIYGVNYIEPARVPGILVFAWKALKDRTLILLLICAMISIGIGIYEGLVQNDSTSWIEGLAVLVTGKFCSLFSLQLSDVFKLAFLHGTVFIVVLVQSFNDYRKAKQFRFLNVAKLNSTLVTVIRHRHTDVECLALPEKVQLESKEVNVGDIVALAPGDVICADGILVTSTNLLCDESGITGESEPVPKDTTGDAFMVSGSDVLDGIGTMLVVAVGPNSMSGRTNMALRSSSVNNVSEISVKMGKLGEGVARIGAIAGAVVVVVGIIRFLISEKFQSMSLATIMSSIVNILISGVTIIVISVSEGMPVAFTLALGYATLQMLRENNLVRVLTSCETMAHVTRLRILGLARTRFETSPPPSEFDDVGLHDMTLIGIVALEDPLRDQVPSAVRQCQKAGITVRLITGDSRVTAESIARKCHILPILPILPDASSTKAISSIIPLSVERQSVFEGREIRDLTDEKLDQILPYLRVLARTTPIDKQRVVRGLQRLGETVAVTGDGTNDAPALKQADVGFSMGVCGTEVAKEASGKELLWDPQMVNAAVTIASVTSFADSTSEPALNALELLWINLIMDSLAALALATDAPTDALLEAPPYVPVEQAFWSSIAARLAKEGCKLVLANRNERDGIAAADELKAVHVLCRLAASSFLFTNHVVSTLALDDPTTSSSSSVMLQRSTVA</sequence>
<evidence type="ECO:0000256" key="1">
    <source>
        <dbReference type="ARBA" id="ARBA00004127"/>
    </source>
</evidence>
<dbReference type="InterPro" id="IPR036412">
    <property type="entry name" value="HAD-like_sf"/>
</dbReference>
<evidence type="ECO:0000256" key="4">
    <source>
        <dbReference type="ARBA" id="ARBA00022741"/>
    </source>
</evidence>
<dbReference type="Pfam" id="PF00689">
    <property type="entry name" value="Cation_ATPase_C"/>
    <property type="match status" value="1"/>
</dbReference>
<dbReference type="GO" id="GO:0016887">
    <property type="term" value="F:ATP hydrolysis activity"/>
    <property type="evidence" value="ECO:0007669"/>
    <property type="project" value="InterPro"/>
</dbReference>
<dbReference type="Proteomes" id="UP000319731">
    <property type="component" value="Unassembled WGS sequence"/>
</dbReference>
<evidence type="ECO:0000256" key="8">
    <source>
        <dbReference type="ARBA" id="ARBA00023136"/>
    </source>
</evidence>
<organism evidence="14 15">
    <name type="scientific">Synchytrium microbalum</name>
    <dbReference type="NCBI Taxonomy" id="1806994"/>
    <lineage>
        <taxon>Eukaryota</taxon>
        <taxon>Fungi</taxon>
        <taxon>Fungi incertae sedis</taxon>
        <taxon>Chytridiomycota</taxon>
        <taxon>Chytridiomycota incertae sedis</taxon>
        <taxon>Chytridiomycetes</taxon>
        <taxon>Synchytriales</taxon>
        <taxon>Synchytriaceae</taxon>
        <taxon>Synchytrium</taxon>
    </lineage>
</organism>
<dbReference type="GO" id="GO:0046872">
    <property type="term" value="F:metal ion binding"/>
    <property type="evidence" value="ECO:0007669"/>
    <property type="project" value="UniProtKB-KW"/>
</dbReference>
<dbReference type="AlphaFoldDB" id="A0A507C8L7"/>
<dbReference type="InterPro" id="IPR006068">
    <property type="entry name" value="ATPase_P-typ_cation-transptr_C"/>
</dbReference>
<accession>A0A507C8L7</accession>
<keyword evidence="2 10" id="KW-0812">Transmembrane</keyword>
<dbReference type="Gene3D" id="1.20.1110.10">
    <property type="entry name" value="Calcium-transporting ATPase, transmembrane domain"/>
    <property type="match status" value="2"/>
</dbReference>
<evidence type="ECO:0000256" key="9">
    <source>
        <dbReference type="SAM" id="MobiDB-lite"/>
    </source>
</evidence>
<dbReference type="EMBL" id="QEAO01000017">
    <property type="protein sequence ID" value="TPX33845.1"/>
    <property type="molecule type" value="Genomic_DNA"/>
</dbReference>
<dbReference type="GO" id="GO:0005886">
    <property type="term" value="C:plasma membrane"/>
    <property type="evidence" value="ECO:0007669"/>
    <property type="project" value="TreeGrafter"/>
</dbReference>
<dbReference type="InterPro" id="IPR023214">
    <property type="entry name" value="HAD_sf"/>
</dbReference>
<keyword evidence="7 10" id="KW-1133">Transmembrane helix</keyword>
<feature type="transmembrane region" description="Helical" evidence="10">
    <location>
        <begin position="157"/>
        <end position="176"/>
    </location>
</feature>
<dbReference type="InterPro" id="IPR023299">
    <property type="entry name" value="ATPase_P-typ_cyto_dom_N"/>
</dbReference>
<evidence type="ECO:0000259" key="12">
    <source>
        <dbReference type="Pfam" id="PF00689"/>
    </source>
</evidence>
<keyword evidence="3" id="KW-0479">Metal-binding</keyword>
<feature type="transmembrane region" description="Helical" evidence="10">
    <location>
        <begin position="207"/>
        <end position="226"/>
    </location>
</feature>
<reference evidence="14 15" key="1">
    <citation type="journal article" date="2019" name="Sci. Rep.">
        <title>Comparative genomics of chytrid fungi reveal insights into the obligate biotrophic and pathogenic lifestyle of Synchytrium endobioticum.</title>
        <authorList>
            <person name="van de Vossenberg B.T.L.H."/>
            <person name="Warris S."/>
            <person name="Nguyen H.D.T."/>
            <person name="van Gent-Pelzer M.P.E."/>
            <person name="Joly D.L."/>
            <person name="van de Geest H.C."/>
            <person name="Bonants P.J.M."/>
            <person name="Smith D.S."/>
            <person name="Levesque C.A."/>
            <person name="van der Lee T.A.J."/>
        </authorList>
    </citation>
    <scope>NUCLEOTIDE SEQUENCE [LARGE SCALE GENOMIC DNA]</scope>
    <source>
        <strain evidence="14 15">JEL517</strain>
    </source>
</reference>
<protein>
    <recommendedName>
        <fullName evidence="16">Cation-transporting P-type ATPase N-terminal domain-containing protein</fullName>
    </recommendedName>
</protein>
<dbReference type="InterPro" id="IPR059000">
    <property type="entry name" value="ATPase_P-type_domA"/>
</dbReference>
<dbReference type="STRING" id="1806994.A0A507C8L7"/>
<dbReference type="PANTHER" id="PTHR24093:SF369">
    <property type="entry name" value="CALCIUM-TRANSPORTING ATPASE"/>
    <property type="match status" value="1"/>
</dbReference>
<keyword evidence="6" id="KW-0460">Magnesium</keyword>
<feature type="transmembrane region" description="Helical" evidence="10">
    <location>
        <begin position="418"/>
        <end position="446"/>
    </location>
</feature>
<comment type="subcellular location">
    <subcellularLocation>
        <location evidence="1">Endomembrane system</location>
        <topology evidence="1">Multi-pass membrane protein</topology>
    </subcellularLocation>
</comment>
<evidence type="ECO:0000313" key="15">
    <source>
        <dbReference type="Proteomes" id="UP000319731"/>
    </source>
</evidence>
<dbReference type="RefSeq" id="XP_031024729.1">
    <property type="nucleotide sequence ID" value="XM_031169236.1"/>
</dbReference>
<dbReference type="Pfam" id="PF00702">
    <property type="entry name" value="Hydrolase"/>
    <property type="match status" value="1"/>
</dbReference>
<dbReference type="GO" id="GO:0005524">
    <property type="term" value="F:ATP binding"/>
    <property type="evidence" value="ECO:0007669"/>
    <property type="project" value="UniProtKB-KW"/>
</dbReference>
<dbReference type="NCBIfam" id="TIGR01494">
    <property type="entry name" value="ATPase_P-type"/>
    <property type="match status" value="1"/>
</dbReference>
<evidence type="ECO:0000256" key="10">
    <source>
        <dbReference type="SAM" id="Phobius"/>
    </source>
</evidence>
<evidence type="ECO:0000256" key="2">
    <source>
        <dbReference type="ARBA" id="ARBA00022692"/>
    </source>
</evidence>
<dbReference type="GO" id="GO:0012505">
    <property type="term" value="C:endomembrane system"/>
    <property type="evidence" value="ECO:0007669"/>
    <property type="project" value="UniProtKB-SubCell"/>
</dbReference>
<dbReference type="InterPro" id="IPR004014">
    <property type="entry name" value="ATPase_P-typ_cation-transptr_N"/>
</dbReference>
<keyword evidence="5" id="KW-0067">ATP-binding</keyword>
<evidence type="ECO:0000259" key="13">
    <source>
        <dbReference type="Pfam" id="PF00690"/>
    </source>
</evidence>
<dbReference type="SUPFAM" id="SSF56784">
    <property type="entry name" value="HAD-like"/>
    <property type="match status" value="1"/>
</dbReference>
<keyword evidence="4" id="KW-0547">Nucleotide-binding</keyword>
<name>A0A507C8L7_9FUNG</name>
<evidence type="ECO:0000259" key="11">
    <source>
        <dbReference type="Pfam" id="PF00122"/>
    </source>
</evidence>
<dbReference type="GO" id="GO:0005388">
    <property type="term" value="F:P-type calcium transporter activity"/>
    <property type="evidence" value="ECO:0007669"/>
    <property type="project" value="TreeGrafter"/>
</dbReference>
<comment type="caution">
    <text evidence="14">The sequence shown here is derived from an EMBL/GenBank/DDBJ whole genome shotgun (WGS) entry which is preliminary data.</text>
</comment>
<dbReference type="Gene3D" id="3.40.1110.10">
    <property type="entry name" value="Calcium-transporting ATPase, cytoplasmic domain N"/>
    <property type="match status" value="1"/>
</dbReference>
<dbReference type="Pfam" id="PF00690">
    <property type="entry name" value="Cation_ATPase_N"/>
    <property type="match status" value="1"/>
</dbReference>
<dbReference type="PRINTS" id="PR00119">
    <property type="entry name" value="CATATPASE"/>
</dbReference>
<evidence type="ECO:0000256" key="7">
    <source>
        <dbReference type="ARBA" id="ARBA00022989"/>
    </source>
</evidence>